<dbReference type="Pfam" id="PF03631">
    <property type="entry name" value="Virul_fac_BrkB"/>
    <property type="match status" value="1"/>
</dbReference>
<feature type="region of interest" description="Disordered" evidence="6">
    <location>
        <begin position="333"/>
        <end position="380"/>
    </location>
</feature>
<dbReference type="Proteomes" id="UP001597347">
    <property type="component" value="Unassembled WGS sequence"/>
</dbReference>
<sequence length="380" mass="40686">MRRPPPPRRVRLTRRDARYALRRTLHAFSARRGVDQAAALTTYACLALLPIALTLVSALALVTGRGRAIEALLDTVAVVASPATVAGLRDPLTQLTTIPAPGVALAIGLVLTVWAVSGWAMGFGRVLNGFSDVPEGRPEWRFRLAMVVLAVPLIAGLLVCAGLLLATPQIVGPLAERAGVAGPWLVLAQAAKWPVLAAVLALMLAALLRWAPNTERRLLGPTIWSALVVVGGCFAATAAFGLYLTTLGHYDAVYGWLGSALVLLIWLFLVDVVLVYGAALDVELVRVRQLRDGIPAERAVKVPLRDTTRVAAADRALRRLEAQGAVIRRGGGYRGAMSRKEPDGTPSIDEVEHDFAMPEDADLRPVDDEGRVEQDGPVER</sequence>
<comment type="subcellular location">
    <subcellularLocation>
        <location evidence="1">Cell membrane</location>
        <topology evidence="1">Multi-pass membrane protein</topology>
    </subcellularLocation>
</comment>
<dbReference type="RefSeq" id="WP_377935929.1">
    <property type="nucleotide sequence ID" value="NZ_JBHUEA010000024.1"/>
</dbReference>
<keyword evidence="4 7" id="KW-1133">Transmembrane helix</keyword>
<keyword evidence="5 7" id="KW-0472">Membrane</keyword>
<organism evidence="8 9">
    <name type="scientific">Amnibacterium endophyticum</name>
    <dbReference type="NCBI Taxonomy" id="2109337"/>
    <lineage>
        <taxon>Bacteria</taxon>
        <taxon>Bacillati</taxon>
        <taxon>Actinomycetota</taxon>
        <taxon>Actinomycetes</taxon>
        <taxon>Micrococcales</taxon>
        <taxon>Microbacteriaceae</taxon>
        <taxon>Amnibacterium</taxon>
    </lineage>
</organism>
<dbReference type="InterPro" id="IPR017039">
    <property type="entry name" value="Virul_fac_BrkB"/>
</dbReference>
<keyword evidence="2" id="KW-1003">Cell membrane</keyword>
<comment type="caution">
    <text evidence="8">The sequence shown here is derived from an EMBL/GenBank/DDBJ whole genome shotgun (WGS) entry which is preliminary data.</text>
</comment>
<proteinExistence type="predicted"/>
<evidence type="ECO:0000256" key="5">
    <source>
        <dbReference type="ARBA" id="ARBA00023136"/>
    </source>
</evidence>
<dbReference type="EMBL" id="JBHUEA010000024">
    <property type="protein sequence ID" value="MFD1722644.1"/>
    <property type="molecule type" value="Genomic_DNA"/>
</dbReference>
<keyword evidence="3 7" id="KW-0812">Transmembrane</keyword>
<evidence type="ECO:0000256" key="6">
    <source>
        <dbReference type="SAM" id="MobiDB-lite"/>
    </source>
</evidence>
<keyword evidence="9" id="KW-1185">Reference proteome</keyword>
<evidence type="ECO:0000256" key="3">
    <source>
        <dbReference type="ARBA" id="ARBA00022692"/>
    </source>
</evidence>
<feature type="transmembrane region" description="Helical" evidence="7">
    <location>
        <begin position="256"/>
        <end position="279"/>
    </location>
</feature>
<evidence type="ECO:0000313" key="8">
    <source>
        <dbReference type="EMBL" id="MFD1722644.1"/>
    </source>
</evidence>
<dbReference type="PANTHER" id="PTHR30213">
    <property type="entry name" value="INNER MEMBRANE PROTEIN YHJD"/>
    <property type="match status" value="1"/>
</dbReference>
<evidence type="ECO:0000256" key="2">
    <source>
        <dbReference type="ARBA" id="ARBA00022475"/>
    </source>
</evidence>
<feature type="compositionally biased region" description="Basic and acidic residues" evidence="6">
    <location>
        <begin position="353"/>
        <end position="380"/>
    </location>
</feature>
<evidence type="ECO:0000256" key="4">
    <source>
        <dbReference type="ARBA" id="ARBA00022989"/>
    </source>
</evidence>
<accession>A0ABW4LHJ3</accession>
<feature type="transmembrane region" description="Helical" evidence="7">
    <location>
        <begin position="40"/>
        <end position="62"/>
    </location>
</feature>
<evidence type="ECO:0000313" key="9">
    <source>
        <dbReference type="Proteomes" id="UP001597347"/>
    </source>
</evidence>
<evidence type="ECO:0000256" key="7">
    <source>
        <dbReference type="SAM" id="Phobius"/>
    </source>
</evidence>
<feature type="transmembrane region" description="Helical" evidence="7">
    <location>
        <begin position="100"/>
        <end position="123"/>
    </location>
</feature>
<gene>
    <name evidence="8" type="ORF">ACFSBI_13900</name>
</gene>
<protein>
    <submittedName>
        <fullName evidence="8">YihY/virulence factor BrkB family protein</fullName>
    </submittedName>
</protein>
<evidence type="ECO:0000256" key="1">
    <source>
        <dbReference type="ARBA" id="ARBA00004651"/>
    </source>
</evidence>
<feature type="transmembrane region" description="Helical" evidence="7">
    <location>
        <begin position="144"/>
        <end position="171"/>
    </location>
</feature>
<name>A0ABW4LHJ3_9MICO</name>
<feature type="transmembrane region" description="Helical" evidence="7">
    <location>
        <begin position="191"/>
        <end position="211"/>
    </location>
</feature>
<dbReference type="PANTHER" id="PTHR30213:SF0">
    <property type="entry name" value="UPF0761 MEMBRANE PROTEIN YIHY"/>
    <property type="match status" value="1"/>
</dbReference>
<feature type="transmembrane region" description="Helical" evidence="7">
    <location>
        <begin position="223"/>
        <end position="244"/>
    </location>
</feature>
<reference evidence="9" key="1">
    <citation type="journal article" date="2019" name="Int. J. Syst. Evol. Microbiol.">
        <title>The Global Catalogue of Microorganisms (GCM) 10K type strain sequencing project: providing services to taxonomists for standard genome sequencing and annotation.</title>
        <authorList>
            <consortium name="The Broad Institute Genomics Platform"/>
            <consortium name="The Broad Institute Genome Sequencing Center for Infectious Disease"/>
            <person name="Wu L."/>
            <person name="Ma J."/>
        </authorList>
    </citation>
    <scope>NUCLEOTIDE SEQUENCE [LARGE SCALE GENOMIC DNA]</scope>
    <source>
        <strain evidence="9">CGMCC 1.12471</strain>
    </source>
</reference>